<feature type="compositionally biased region" description="Low complexity" evidence="1">
    <location>
        <begin position="85"/>
        <end position="97"/>
    </location>
</feature>
<accession>A0AA37IKP5</accession>
<evidence type="ECO:0000313" key="2">
    <source>
        <dbReference type="EMBL" id="GJH28571.1"/>
    </source>
</evidence>
<sequence>MADHRPPELTSHIAREKDKNDTLILDALAQLEDPEKRGKRKATVAVICKITGLSRNTIRNRQWALDRLKAIKRKLKSGSEPSAGSEPTSEQTETTPSMLRARIKRILEQNALLYEEILSLQSIIERKDSEINALKTRKNLSIVPQVGGASE</sequence>
<feature type="region of interest" description="Disordered" evidence="1">
    <location>
        <begin position="74"/>
        <end position="97"/>
    </location>
</feature>
<reference evidence="2" key="1">
    <citation type="submission" date="2022-09" db="EMBL/GenBank/DDBJ databases">
        <title>Isolation and characterization of 3-chlorobenzoate degrading bacteria from soils in Shizuoka.</title>
        <authorList>
            <person name="Ifat A."/>
            <person name="Ogawa N."/>
            <person name="Kimbara K."/>
            <person name="Moriuchi R."/>
            <person name="Dohra H."/>
            <person name="Shintani M."/>
        </authorList>
    </citation>
    <scope>NUCLEOTIDE SEQUENCE</scope>
    <source>
        <strain evidence="2">19CS4-2</strain>
    </source>
</reference>
<dbReference type="EMBL" id="BPUS01000016">
    <property type="protein sequence ID" value="GJH28571.1"/>
    <property type="molecule type" value="Genomic_DNA"/>
</dbReference>
<evidence type="ECO:0000313" key="3">
    <source>
        <dbReference type="Proteomes" id="UP001055111"/>
    </source>
</evidence>
<organism evidence="2 3">
    <name type="scientific">Caballeronia novacaledonica</name>
    <dbReference type="NCBI Taxonomy" id="1544861"/>
    <lineage>
        <taxon>Bacteria</taxon>
        <taxon>Pseudomonadati</taxon>
        <taxon>Pseudomonadota</taxon>
        <taxon>Betaproteobacteria</taxon>
        <taxon>Burkholderiales</taxon>
        <taxon>Burkholderiaceae</taxon>
        <taxon>Caballeronia</taxon>
    </lineage>
</organism>
<gene>
    <name evidence="2" type="ORF">CBA19CS42_28665</name>
</gene>
<comment type="caution">
    <text evidence="2">The sequence shown here is derived from an EMBL/GenBank/DDBJ whole genome shotgun (WGS) entry which is preliminary data.</text>
</comment>
<dbReference type="AlphaFoldDB" id="A0AA37IKP5"/>
<evidence type="ECO:0000256" key="1">
    <source>
        <dbReference type="SAM" id="MobiDB-lite"/>
    </source>
</evidence>
<dbReference type="Proteomes" id="UP001055111">
    <property type="component" value="Unassembled WGS sequence"/>
</dbReference>
<dbReference type="RefSeq" id="WP_238215496.1">
    <property type="nucleotide sequence ID" value="NZ_BPUS01000016.1"/>
</dbReference>
<proteinExistence type="predicted"/>
<name>A0AA37IKP5_9BURK</name>
<protein>
    <submittedName>
        <fullName evidence="2">Uncharacterized protein</fullName>
    </submittedName>
</protein>